<dbReference type="SMART" id="SM00364">
    <property type="entry name" value="LRR_BAC"/>
    <property type="match status" value="4"/>
</dbReference>
<dbReference type="EMBL" id="RQTK01000243">
    <property type="protein sequence ID" value="RUS83426.1"/>
    <property type="molecule type" value="Genomic_DNA"/>
</dbReference>
<keyword evidence="1" id="KW-0433">Leucine-rich repeat</keyword>
<feature type="compositionally biased region" description="Basic and acidic residues" evidence="3">
    <location>
        <begin position="1080"/>
        <end position="1089"/>
    </location>
</feature>
<feature type="compositionally biased region" description="Low complexity" evidence="3">
    <location>
        <begin position="418"/>
        <end position="442"/>
    </location>
</feature>
<feature type="compositionally biased region" description="Polar residues" evidence="3">
    <location>
        <begin position="294"/>
        <end position="305"/>
    </location>
</feature>
<feature type="compositionally biased region" description="Polar residues" evidence="3">
    <location>
        <begin position="874"/>
        <end position="885"/>
    </location>
</feature>
<dbReference type="AlphaFoldDB" id="A0A433TPK2"/>
<sequence>SYGSGLHSPPHIGRPVDRVFEEAQFTGEIFLNGRKLRDYPKICSKYDLSDTTHVDVSRNRLIDIPSEFCDYVNAERINCYHNVIRSIPDAISQLQSLTHINLSRNQLTVLTPALCMLGALEVLSASNNKLVSLPEEIGRLENLMDLDVSCNEISHLPLQIGDLSSLRCLNLRRNFLVELPIEISRLQLCRLDFSSNRIEKIPTVFRKMESLEQFILDHNPLSSPPAYICTKGRQHIMKFLHIEAIKEDRKRGIMINSDSDMKRFVRKSLPPQQSSDEMRNMLGAPESKWKRHTVLSNDSGYNSTGDLPDRNGWHSGETQTIPENNDTNNSRLSNPYQRNPPIHQNSRQHLTGNPYQQEPQQSYPSNHAGPGSSVRRSPEDGFASQVPRRLTPQHDYDGGYPGRTQQLSPNTHSHHHQQQQQHSSSYAYKQHQHQQDSPQQQYQHHHLQESSSQYGRRPPMGPVGPLSHQQDQHPTSPGQSPEAVTSVHTHQRSGAMPSYIPRHMERAPSPSYSTHSVHSNHSSDALPPPPAINRSRSPSGFYQPVSTSAAPIHSRQGSNSSLASNLSSTSRSMHAPYQTQQHPPPHPSMLNSLPPPAANLTPGGNTDRYSPSVPQSNHYSPAGGSSHNFRYADDGDPPPPPLPPPYSDEAAFPPSSPLSPGRLGGRASPPLTPPTPPMVITGDFEDEFTRELKRQKAEYDRKKRQAEQIRVQQEEEEEREKEERRKAALKLQEEQRVLLERQEEQRRQEERLRRQQEEEREMAQEEQRKRREEEEAAAARKREEELQRLQEAVRSQAEEDKTNVIMRNTAKQPESKGPLEKNKLSNKNSISTQSLKEQQRLAGGSTSNGSARAPQQYRRAASDSLRKPGLVSPLGSQVDSLNYINRNGVAPDGRPRSRQSSTSTTPSVSPGPSPRNSISHLAKPTSVSSSASQGAGSGSANSTRSPMGSQSHLAKPKSSVPRAAGNSGTASTNGPSSVAAPAQSQAVRRAKASADRSNASSPVTVRSPRVAGPGGIARAQGGANTSTGSNLRQGNSNGSLDDESKLKKAASTPTEPTTRLKSRLAEPKYTGINSSGPRLKQIDSTDNKRINTRPPTSTYGSGRGKVGNAAGRAGEESTYTIRRREEQQREEAEQMDRLRQTVESRLRVTLPDNLADALRDGVVLCHLANQIRPRSVGSIHVPSPAVPKLTLAKCRRNVDNFLDACRKIGVDQEQICGPQDIFDEKGISRVALTVAALVAIGTNPKQSAV</sequence>
<feature type="compositionally biased region" description="Polar residues" evidence="3">
    <location>
        <begin position="1022"/>
        <end position="1039"/>
    </location>
</feature>
<evidence type="ECO:0000313" key="5">
    <source>
        <dbReference type="EMBL" id="RUS83426.1"/>
    </source>
</evidence>
<evidence type="ECO:0000256" key="1">
    <source>
        <dbReference type="ARBA" id="ARBA00022614"/>
    </source>
</evidence>
<feature type="compositionally biased region" description="Polar residues" evidence="3">
    <location>
        <begin position="534"/>
        <end position="549"/>
    </location>
</feature>
<dbReference type="Pfam" id="PF00307">
    <property type="entry name" value="CH"/>
    <property type="match status" value="1"/>
</dbReference>
<protein>
    <recommendedName>
        <fullName evidence="4">Calponin-homology (CH) domain-containing protein</fullName>
    </recommendedName>
</protein>
<feature type="compositionally biased region" description="Basic and acidic residues" evidence="3">
    <location>
        <begin position="721"/>
        <end position="788"/>
    </location>
</feature>
<dbReference type="Proteomes" id="UP000271974">
    <property type="component" value="Unassembled WGS sequence"/>
</dbReference>
<feature type="compositionally biased region" description="Basic and acidic residues" evidence="3">
    <location>
        <begin position="1122"/>
        <end position="1137"/>
    </location>
</feature>
<feature type="compositionally biased region" description="Low complexity" evidence="3">
    <location>
        <begin position="558"/>
        <end position="581"/>
    </location>
</feature>
<feature type="compositionally biased region" description="Polar residues" evidence="3">
    <location>
        <begin position="825"/>
        <end position="836"/>
    </location>
</feature>
<dbReference type="OrthoDB" id="6149831at2759"/>
<dbReference type="InterPro" id="IPR003591">
    <property type="entry name" value="Leu-rich_rpt_typical-subtyp"/>
</dbReference>
<keyword evidence="2" id="KW-0677">Repeat</keyword>
<feature type="region of interest" description="Disordered" evidence="3">
    <location>
        <begin position="284"/>
        <end position="1137"/>
    </location>
</feature>
<dbReference type="PROSITE" id="PS51450">
    <property type="entry name" value="LRR"/>
    <property type="match status" value="1"/>
</dbReference>
<dbReference type="Pfam" id="PF13855">
    <property type="entry name" value="LRR_8"/>
    <property type="match status" value="1"/>
</dbReference>
<feature type="compositionally biased region" description="Polar residues" evidence="3">
    <location>
        <begin position="467"/>
        <end position="488"/>
    </location>
</feature>
<dbReference type="PROSITE" id="PS50021">
    <property type="entry name" value="CH"/>
    <property type="match status" value="1"/>
</dbReference>
<accession>A0A433TPK2</accession>
<dbReference type="InterPro" id="IPR032675">
    <property type="entry name" value="LRR_dom_sf"/>
</dbReference>
<feature type="non-terminal residue" evidence="5">
    <location>
        <position position="1"/>
    </location>
</feature>
<proteinExistence type="predicted"/>
<feature type="compositionally biased region" description="Pro residues" evidence="3">
    <location>
        <begin position="637"/>
        <end position="646"/>
    </location>
</feature>
<feature type="compositionally biased region" description="Basic and acidic residues" evidence="3">
    <location>
        <begin position="687"/>
        <end position="707"/>
    </location>
</feature>
<dbReference type="STRING" id="188477.A0A433TPK2"/>
<evidence type="ECO:0000256" key="2">
    <source>
        <dbReference type="ARBA" id="ARBA00022737"/>
    </source>
</evidence>
<dbReference type="PROSITE" id="PS50096">
    <property type="entry name" value="IQ"/>
    <property type="match status" value="1"/>
</dbReference>
<dbReference type="SMART" id="SM00033">
    <property type="entry name" value="CH"/>
    <property type="match status" value="1"/>
</dbReference>
<dbReference type="Gene3D" id="1.10.418.10">
    <property type="entry name" value="Calponin-like domain"/>
    <property type="match status" value="1"/>
</dbReference>
<feature type="domain" description="Calponin-homology (CH)" evidence="4">
    <location>
        <begin position="1128"/>
        <end position="1242"/>
    </location>
</feature>
<dbReference type="PANTHER" id="PTHR48051:SF21">
    <property type="entry name" value="CALPONIN-HOMOLOGY (CH) DOMAIN-CONTAINING PROTEIN"/>
    <property type="match status" value="1"/>
</dbReference>
<dbReference type="SMART" id="SM00369">
    <property type="entry name" value="LRR_TYP"/>
    <property type="match status" value="6"/>
</dbReference>
<comment type="caution">
    <text evidence="5">The sequence shown here is derived from an EMBL/GenBank/DDBJ whole genome shotgun (WGS) entry which is preliminary data.</text>
</comment>
<dbReference type="SUPFAM" id="SSF52058">
    <property type="entry name" value="L domain-like"/>
    <property type="match status" value="1"/>
</dbReference>
<feature type="compositionally biased region" description="Low complexity" evidence="3">
    <location>
        <begin position="898"/>
        <end position="910"/>
    </location>
</feature>
<feature type="compositionally biased region" description="Polar residues" evidence="3">
    <location>
        <begin position="510"/>
        <end position="523"/>
    </location>
</feature>
<dbReference type="SUPFAM" id="SSF47576">
    <property type="entry name" value="Calponin-homology domain, CH-domain"/>
    <property type="match status" value="1"/>
</dbReference>
<feature type="compositionally biased region" description="Pro residues" evidence="3">
    <location>
        <begin position="582"/>
        <end position="597"/>
    </location>
</feature>
<feature type="compositionally biased region" description="Basic and acidic residues" evidence="3">
    <location>
        <begin position="813"/>
        <end position="823"/>
    </location>
</feature>
<evidence type="ECO:0000313" key="6">
    <source>
        <dbReference type="Proteomes" id="UP000271974"/>
    </source>
</evidence>
<dbReference type="InterPro" id="IPR036872">
    <property type="entry name" value="CH_dom_sf"/>
</dbReference>
<dbReference type="GO" id="GO:0005737">
    <property type="term" value="C:cytoplasm"/>
    <property type="evidence" value="ECO:0007669"/>
    <property type="project" value="TreeGrafter"/>
</dbReference>
<feature type="compositionally biased region" description="Polar residues" evidence="3">
    <location>
        <begin position="995"/>
        <end position="1004"/>
    </location>
</feature>
<feature type="compositionally biased region" description="Polar residues" evidence="3">
    <location>
        <begin position="602"/>
        <end position="628"/>
    </location>
</feature>
<feature type="compositionally biased region" description="Low complexity" evidence="3">
    <location>
        <begin position="354"/>
        <end position="365"/>
    </location>
</feature>
<evidence type="ECO:0000259" key="4">
    <source>
        <dbReference type="PROSITE" id="PS50021"/>
    </source>
</evidence>
<feature type="compositionally biased region" description="Polar residues" evidence="3">
    <location>
        <begin position="316"/>
        <end position="353"/>
    </location>
</feature>
<dbReference type="InterPro" id="IPR050216">
    <property type="entry name" value="LRR_domain-containing"/>
</dbReference>
<feature type="compositionally biased region" description="Low complexity" evidence="3">
    <location>
        <begin position="975"/>
        <end position="987"/>
    </location>
</feature>
<dbReference type="PANTHER" id="PTHR48051">
    <property type="match status" value="1"/>
</dbReference>
<name>A0A433TPK2_ELYCH</name>
<dbReference type="InterPro" id="IPR001611">
    <property type="entry name" value="Leu-rich_rpt"/>
</dbReference>
<dbReference type="InterPro" id="IPR001715">
    <property type="entry name" value="CH_dom"/>
</dbReference>
<organism evidence="5 6">
    <name type="scientific">Elysia chlorotica</name>
    <name type="common">Eastern emerald elysia</name>
    <name type="synonym">Sea slug</name>
    <dbReference type="NCBI Taxonomy" id="188477"/>
    <lineage>
        <taxon>Eukaryota</taxon>
        <taxon>Metazoa</taxon>
        <taxon>Spiralia</taxon>
        <taxon>Lophotrochozoa</taxon>
        <taxon>Mollusca</taxon>
        <taxon>Gastropoda</taxon>
        <taxon>Heterobranchia</taxon>
        <taxon>Euthyneura</taxon>
        <taxon>Panpulmonata</taxon>
        <taxon>Sacoglossa</taxon>
        <taxon>Placobranchoidea</taxon>
        <taxon>Plakobranchidae</taxon>
        <taxon>Elysia</taxon>
    </lineage>
</organism>
<reference evidence="5 6" key="1">
    <citation type="submission" date="2019-01" db="EMBL/GenBank/DDBJ databases">
        <title>A draft genome assembly of the solar-powered sea slug Elysia chlorotica.</title>
        <authorList>
            <person name="Cai H."/>
            <person name="Li Q."/>
            <person name="Fang X."/>
            <person name="Li J."/>
            <person name="Curtis N.E."/>
            <person name="Altenburger A."/>
            <person name="Shibata T."/>
            <person name="Feng M."/>
            <person name="Maeda T."/>
            <person name="Schwartz J.A."/>
            <person name="Shigenobu S."/>
            <person name="Lundholm N."/>
            <person name="Nishiyama T."/>
            <person name="Yang H."/>
            <person name="Hasebe M."/>
            <person name="Li S."/>
            <person name="Pierce S.K."/>
            <person name="Wang J."/>
        </authorList>
    </citation>
    <scope>NUCLEOTIDE SEQUENCE [LARGE SCALE GENOMIC DNA]</scope>
    <source>
        <strain evidence="5">EC2010</strain>
        <tissue evidence="5">Whole organism of an adult</tissue>
    </source>
</reference>
<dbReference type="CDD" id="cd21205">
    <property type="entry name" value="CH_LRCH"/>
    <property type="match status" value="1"/>
</dbReference>
<feature type="compositionally biased region" description="Low complexity" evidence="3">
    <location>
        <begin position="926"/>
        <end position="942"/>
    </location>
</feature>
<feature type="compositionally biased region" description="Polar residues" evidence="3">
    <location>
        <begin position="943"/>
        <end position="952"/>
    </location>
</feature>
<dbReference type="Gene3D" id="3.80.10.10">
    <property type="entry name" value="Ribonuclease Inhibitor"/>
    <property type="match status" value="1"/>
</dbReference>
<gene>
    <name evidence="5" type="ORF">EGW08_008798</name>
</gene>
<keyword evidence="6" id="KW-1185">Reference proteome</keyword>
<evidence type="ECO:0000256" key="3">
    <source>
        <dbReference type="SAM" id="MobiDB-lite"/>
    </source>
</evidence>